<evidence type="ECO:0000313" key="2">
    <source>
        <dbReference type="EMBL" id="KIM26449.1"/>
    </source>
</evidence>
<name>A0A0C3B2N5_SERVB</name>
<protein>
    <submittedName>
        <fullName evidence="2">Uncharacterized protein</fullName>
    </submittedName>
</protein>
<reference evidence="3" key="2">
    <citation type="submission" date="2015-01" db="EMBL/GenBank/DDBJ databases">
        <title>Evolutionary Origins and Diversification of the Mycorrhizal Mutualists.</title>
        <authorList>
            <consortium name="DOE Joint Genome Institute"/>
            <consortium name="Mycorrhizal Genomics Consortium"/>
            <person name="Kohler A."/>
            <person name="Kuo A."/>
            <person name="Nagy L.G."/>
            <person name="Floudas D."/>
            <person name="Copeland A."/>
            <person name="Barry K.W."/>
            <person name="Cichocki N."/>
            <person name="Veneault-Fourrey C."/>
            <person name="LaButti K."/>
            <person name="Lindquist E.A."/>
            <person name="Lipzen A."/>
            <person name="Lundell T."/>
            <person name="Morin E."/>
            <person name="Murat C."/>
            <person name="Riley R."/>
            <person name="Ohm R."/>
            <person name="Sun H."/>
            <person name="Tunlid A."/>
            <person name="Henrissat B."/>
            <person name="Grigoriev I.V."/>
            <person name="Hibbett D.S."/>
            <person name="Martin F."/>
        </authorList>
    </citation>
    <scope>NUCLEOTIDE SEQUENCE [LARGE SCALE GENOMIC DNA]</scope>
    <source>
        <strain evidence="3">MAFF 305830</strain>
    </source>
</reference>
<evidence type="ECO:0000256" key="1">
    <source>
        <dbReference type="SAM" id="MobiDB-lite"/>
    </source>
</evidence>
<dbReference type="EMBL" id="KN824306">
    <property type="protein sequence ID" value="KIM26449.1"/>
    <property type="molecule type" value="Genomic_DNA"/>
</dbReference>
<reference evidence="2 3" key="1">
    <citation type="submission" date="2014-04" db="EMBL/GenBank/DDBJ databases">
        <authorList>
            <consortium name="DOE Joint Genome Institute"/>
            <person name="Kuo A."/>
            <person name="Zuccaro A."/>
            <person name="Kohler A."/>
            <person name="Nagy L.G."/>
            <person name="Floudas D."/>
            <person name="Copeland A."/>
            <person name="Barry K.W."/>
            <person name="Cichocki N."/>
            <person name="Veneault-Fourrey C."/>
            <person name="LaButti K."/>
            <person name="Lindquist E.A."/>
            <person name="Lipzen A."/>
            <person name="Lundell T."/>
            <person name="Morin E."/>
            <person name="Murat C."/>
            <person name="Sun H."/>
            <person name="Tunlid A."/>
            <person name="Henrissat B."/>
            <person name="Grigoriev I.V."/>
            <person name="Hibbett D.S."/>
            <person name="Martin F."/>
            <person name="Nordberg H.P."/>
            <person name="Cantor M.N."/>
            <person name="Hua S.X."/>
        </authorList>
    </citation>
    <scope>NUCLEOTIDE SEQUENCE [LARGE SCALE GENOMIC DNA]</scope>
    <source>
        <strain evidence="2 3">MAFF 305830</strain>
    </source>
</reference>
<accession>A0A0C3B2N5</accession>
<evidence type="ECO:0000313" key="3">
    <source>
        <dbReference type="Proteomes" id="UP000054097"/>
    </source>
</evidence>
<sequence>MNRLPMIQDDYSGKDNDAGPPTVSLEKPLRDVFPLRLLPVDSLSRLSATAVRGRY</sequence>
<organism evidence="2 3">
    <name type="scientific">Serendipita vermifera MAFF 305830</name>
    <dbReference type="NCBI Taxonomy" id="933852"/>
    <lineage>
        <taxon>Eukaryota</taxon>
        <taxon>Fungi</taxon>
        <taxon>Dikarya</taxon>
        <taxon>Basidiomycota</taxon>
        <taxon>Agaricomycotina</taxon>
        <taxon>Agaricomycetes</taxon>
        <taxon>Sebacinales</taxon>
        <taxon>Serendipitaceae</taxon>
        <taxon>Serendipita</taxon>
    </lineage>
</organism>
<dbReference type="Proteomes" id="UP000054097">
    <property type="component" value="Unassembled WGS sequence"/>
</dbReference>
<gene>
    <name evidence="2" type="ORF">M408DRAFT_330608</name>
</gene>
<keyword evidence="3" id="KW-1185">Reference proteome</keyword>
<dbReference type="HOGENOM" id="CLU_3033872_0_0_1"/>
<proteinExistence type="predicted"/>
<dbReference type="AlphaFoldDB" id="A0A0C3B2N5"/>
<feature type="region of interest" description="Disordered" evidence="1">
    <location>
        <begin position="1"/>
        <end position="25"/>
    </location>
</feature>